<name>A0AAQ3SEA2_VIGMU</name>
<keyword evidence="1" id="KW-1133">Transmembrane helix</keyword>
<evidence type="ECO:0000313" key="2">
    <source>
        <dbReference type="EMBL" id="WVZ25306.1"/>
    </source>
</evidence>
<dbReference type="EMBL" id="CP144700">
    <property type="protein sequence ID" value="WVZ25306.1"/>
    <property type="molecule type" value="Genomic_DNA"/>
</dbReference>
<evidence type="ECO:0000313" key="3">
    <source>
        <dbReference type="Proteomes" id="UP001374535"/>
    </source>
</evidence>
<gene>
    <name evidence="2" type="ORF">V8G54_003850</name>
</gene>
<dbReference type="AlphaFoldDB" id="A0AAQ3SEA2"/>
<feature type="transmembrane region" description="Helical" evidence="1">
    <location>
        <begin position="90"/>
        <end position="110"/>
    </location>
</feature>
<feature type="transmembrane region" description="Helical" evidence="1">
    <location>
        <begin position="57"/>
        <end position="78"/>
    </location>
</feature>
<accession>A0AAQ3SEA2</accession>
<reference evidence="2 3" key="1">
    <citation type="journal article" date="2023" name="Life. Sci Alliance">
        <title>Evolutionary insights into 3D genome organization and epigenetic landscape of Vigna mungo.</title>
        <authorList>
            <person name="Junaid A."/>
            <person name="Singh B."/>
            <person name="Bhatia S."/>
        </authorList>
    </citation>
    <scope>NUCLEOTIDE SEQUENCE [LARGE SCALE GENOMIC DNA]</scope>
    <source>
        <strain evidence="2">Urdbean</strain>
    </source>
</reference>
<evidence type="ECO:0000256" key="1">
    <source>
        <dbReference type="SAM" id="Phobius"/>
    </source>
</evidence>
<proteinExistence type="predicted"/>
<sequence length="128" mass="14248">MCFSKWSNSPVSPMCLRTAILNAGRAIGFSKVAPSPFKTSHMLCSANIYLFVDHLSLFSLFLSGMPLLLSLVLAHISALISLRRFRLRRFLFLNFGMKIGSPLVIFSLSFDSSTVGILEERLLPFSLC</sequence>
<dbReference type="Proteomes" id="UP001374535">
    <property type="component" value="Chromosome 1"/>
</dbReference>
<keyword evidence="1" id="KW-0812">Transmembrane</keyword>
<protein>
    <submittedName>
        <fullName evidence="2">Uncharacterized protein</fullName>
    </submittedName>
</protein>
<keyword evidence="3" id="KW-1185">Reference proteome</keyword>
<keyword evidence="1" id="KW-0472">Membrane</keyword>
<organism evidence="2 3">
    <name type="scientific">Vigna mungo</name>
    <name type="common">Black gram</name>
    <name type="synonym">Phaseolus mungo</name>
    <dbReference type="NCBI Taxonomy" id="3915"/>
    <lineage>
        <taxon>Eukaryota</taxon>
        <taxon>Viridiplantae</taxon>
        <taxon>Streptophyta</taxon>
        <taxon>Embryophyta</taxon>
        <taxon>Tracheophyta</taxon>
        <taxon>Spermatophyta</taxon>
        <taxon>Magnoliopsida</taxon>
        <taxon>eudicotyledons</taxon>
        <taxon>Gunneridae</taxon>
        <taxon>Pentapetalae</taxon>
        <taxon>rosids</taxon>
        <taxon>fabids</taxon>
        <taxon>Fabales</taxon>
        <taxon>Fabaceae</taxon>
        <taxon>Papilionoideae</taxon>
        <taxon>50 kb inversion clade</taxon>
        <taxon>NPAAA clade</taxon>
        <taxon>indigoferoid/millettioid clade</taxon>
        <taxon>Phaseoleae</taxon>
        <taxon>Vigna</taxon>
    </lineage>
</organism>